<reference evidence="3 4" key="1">
    <citation type="submission" date="2017-06" db="EMBL/GenBank/DDBJ databases">
        <title>Celeribacter sp. TSPH2 complete genome sequence.</title>
        <authorList>
            <person name="Woo J.-H."/>
            <person name="Kim H.-S."/>
        </authorList>
    </citation>
    <scope>NUCLEOTIDE SEQUENCE [LARGE SCALE GENOMIC DNA]</scope>
    <source>
        <strain evidence="3 4">TSPH2</strain>
    </source>
</reference>
<evidence type="ECO:0000256" key="1">
    <source>
        <dbReference type="SAM" id="Phobius"/>
    </source>
</evidence>
<dbReference type="InterPro" id="IPR028087">
    <property type="entry name" value="Tad_N"/>
</dbReference>
<evidence type="ECO:0000259" key="2">
    <source>
        <dbReference type="Pfam" id="PF13400"/>
    </source>
</evidence>
<dbReference type="InterPro" id="IPR036465">
    <property type="entry name" value="vWFA_dom_sf"/>
</dbReference>
<dbReference type="KEGG" id="ceh:CEW89_19455"/>
<keyword evidence="4" id="KW-1185">Reference proteome</keyword>
<keyword evidence="1" id="KW-0472">Membrane</keyword>
<dbReference type="STRING" id="1758178.GCA_001550095_00908"/>
<feature type="domain" description="Putative Flp pilus-assembly TadG-like N-terminal" evidence="2">
    <location>
        <begin position="165"/>
        <end position="209"/>
    </location>
</feature>
<dbReference type="EMBL" id="CP022196">
    <property type="protein sequence ID" value="ATG49556.1"/>
    <property type="molecule type" value="Genomic_DNA"/>
</dbReference>
<dbReference type="Pfam" id="PF13400">
    <property type="entry name" value="Tad"/>
    <property type="match status" value="1"/>
</dbReference>
<accession>A0A291GHQ4</accession>
<dbReference type="AlphaFoldDB" id="A0A291GHQ4"/>
<protein>
    <recommendedName>
        <fullName evidence="2">Putative Flp pilus-assembly TadG-like N-terminal domain-containing protein</fullName>
    </recommendedName>
</protein>
<evidence type="ECO:0000313" key="4">
    <source>
        <dbReference type="Proteomes" id="UP000217935"/>
    </source>
</evidence>
<keyword evidence="1" id="KW-0812">Transmembrane</keyword>
<dbReference type="Gene3D" id="3.40.50.410">
    <property type="entry name" value="von Willebrand factor, type A domain"/>
    <property type="match status" value="1"/>
</dbReference>
<proteinExistence type="predicted"/>
<dbReference type="SUPFAM" id="SSF53300">
    <property type="entry name" value="vWA-like"/>
    <property type="match status" value="1"/>
</dbReference>
<keyword evidence="1" id="KW-1133">Transmembrane helix</keyword>
<feature type="transmembrane region" description="Helical" evidence="1">
    <location>
        <begin position="167"/>
        <end position="186"/>
    </location>
</feature>
<evidence type="ECO:0000313" key="3">
    <source>
        <dbReference type="EMBL" id="ATG49556.1"/>
    </source>
</evidence>
<name>A0A291GHQ4_9RHOB</name>
<dbReference type="Proteomes" id="UP000217935">
    <property type="component" value="Chromosome"/>
</dbReference>
<organism evidence="3 4">
    <name type="scientific">Celeribacter ethanolicus</name>
    <dbReference type="NCBI Taxonomy" id="1758178"/>
    <lineage>
        <taxon>Bacteria</taxon>
        <taxon>Pseudomonadati</taxon>
        <taxon>Pseudomonadota</taxon>
        <taxon>Alphaproteobacteria</taxon>
        <taxon>Rhodobacterales</taxon>
        <taxon>Roseobacteraceae</taxon>
        <taxon>Celeribacter</taxon>
    </lineage>
</organism>
<gene>
    <name evidence="3" type="ORF">CEW89_19455</name>
</gene>
<sequence>MRAANRFVAKLRHESDNSVAKCGKTVSTRQSHPRAYAAFPAFPAASPANMTISRQSLCGLYPWFPTAQNNVVWRLSCTGKTPARYHAHWGIWGHHSDLRDGVMLGKITRREAGLFHRDRGHAAGGAARENTSQAPVQEPASGLARAAATHLRKLDARRHMRDEQGSLALFGLFTFVILLVLAGMGIDIVRHETLRTELQNTLDRAVLAATNLENTNDPKDVIIDYFAKAGLSEYLKEDEIDIVPLGDGRQVYASVEAEVPTYFMKFAAIDSLSLSGETMAQQGLAGLEISLVLDVSGSMNSYSRLTNLKDAAQDFTETVFENAASDEIAISVIPYATQVNAGKDILDSLHRLNAHDKSYCINFEEDDFSTIGLEFPVTETTGRFYDQTMDFDAFNSNFYDLDMALSDHTCAPAASREILPFSNNQTEIDDYIEALTAYGNTSIDLGVKWGAALLDESAQILTAGTSASAHPASNSDAQKFMVVMTDGSHTNQYLMPDPYRDDDQSTGVYKDKDGRIYVSGERTTCSYYYGTPYNCSTEMRYTRIDNRSVLTSLPYTLASGNVWEITWSEVWSSMTVYNHAKARSYATGNDYDYYTWRNATRTSYDTATKDARLDEICTAAKNAGIIIFAIGFEAPTAGQNVLRSCASSDAHYYDVEGIEIAEAFSAIATKITELRLVE</sequence>